<keyword evidence="10" id="KW-1185">Reference proteome</keyword>
<dbReference type="InterPro" id="IPR024607">
    <property type="entry name" value="Sulfatase_CS"/>
</dbReference>
<dbReference type="PANTHER" id="PTHR43108">
    <property type="entry name" value="N-ACETYLGLUCOSAMINE-6-SULFATASE FAMILY MEMBER"/>
    <property type="match status" value="1"/>
</dbReference>
<evidence type="ECO:0000256" key="5">
    <source>
        <dbReference type="ARBA" id="ARBA00023180"/>
    </source>
</evidence>
<evidence type="ECO:0000259" key="8">
    <source>
        <dbReference type="Pfam" id="PF00884"/>
    </source>
</evidence>
<feature type="chain" id="PRO_5044770239" description="Sulfatase N-terminal domain-containing protein" evidence="7">
    <location>
        <begin position="19"/>
        <end position="177"/>
    </location>
</feature>
<evidence type="ECO:0000313" key="10">
    <source>
        <dbReference type="Proteomes" id="UP001557470"/>
    </source>
</evidence>
<dbReference type="InterPro" id="IPR000917">
    <property type="entry name" value="Sulfatase_N"/>
</dbReference>
<dbReference type="SUPFAM" id="SSF53649">
    <property type="entry name" value="Alkaline phosphatase-like"/>
    <property type="match status" value="1"/>
</dbReference>
<sequence>MAFLRMLVLLLAVLCCIGESKKKNVLLIIADDAGFETSVYNNTVVRTPHLEALGRRSLVFQNAFTSVSSCSPSRSTILTGLPQHQNGMYGLHQGVHHFNSFDGVQSLPLLLGQANIRTGIIGKKHVGPGPVYPFDSPTLKRTTLFFRWVEILHGLNYSSESSSRPRGRKRRGHSSCM</sequence>
<feature type="region of interest" description="Disordered" evidence="6">
    <location>
        <begin position="158"/>
        <end position="177"/>
    </location>
</feature>
<evidence type="ECO:0000256" key="6">
    <source>
        <dbReference type="SAM" id="MobiDB-lite"/>
    </source>
</evidence>
<comment type="similarity">
    <text evidence="2">Belongs to the sulfatase family.</text>
</comment>
<evidence type="ECO:0000256" key="4">
    <source>
        <dbReference type="ARBA" id="ARBA00022801"/>
    </source>
</evidence>
<feature type="domain" description="Sulfatase N-terminal" evidence="8">
    <location>
        <begin position="23"/>
        <end position="129"/>
    </location>
</feature>
<dbReference type="PANTHER" id="PTHR43108:SF6">
    <property type="entry name" value="N-SULPHOGLUCOSAMINE SULPHOHYDROLASE"/>
    <property type="match status" value="1"/>
</dbReference>
<dbReference type="Pfam" id="PF00884">
    <property type="entry name" value="Sulfatase"/>
    <property type="match status" value="1"/>
</dbReference>
<feature type="signal peptide" evidence="7">
    <location>
        <begin position="1"/>
        <end position="18"/>
    </location>
</feature>
<evidence type="ECO:0000256" key="3">
    <source>
        <dbReference type="ARBA" id="ARBA00022729"/>
    </source>
</evidence>
<dbReference type="Gene3D" id="3.40.720.10">
    <property type="entry name" value="Alkaline Phosphatase, subunit A"/>
    <property type="match status" value="1"/>
</dbReference>
<dbReference type="AlphaFoldDB" id="A0ABD0XCF5"/>
<accession>A0ABD0XCF5</accession>
<keyword evidence="5" id="KW-0325">Glycoprotein</keyword>
<dbReference type="PROSITE" id="PS00523">
    <property type="entry name" value="SULFATASE_1"/>
    <property type="match status" value="1"/>
</dbReference>
<organism evidence="9 10">
    <name type="scientific">Umbra pygmaea</name>
    <name type="common">Eastern mudminnow</name>
    <dbReference type="NCBI Taxonomy" id="75934"/>
    <lineage>
        <taxon>Eukaryota</taxon>
        <taxon>Metazoa</taxon>
        <taxon>Chordata</taxon>
        <taxon>Craniata</taxon>
        <taxon>Vertebrata</taxon>
        <taxon>Euteleostomi</taxon>
        <taxon>Actinopterygii</taxon>
        <taxon>Neopterygii</taxon>
        <taxon>Teleostei</taxon>
        <taxon>Protacanthopterygii</taxon>
        <taxon>Esociformes</taxon>
        <taxon>Umbridae</taxon>
        <taxon>Umbra</taxon>
    </lineage>
</organism>
<protein>
    <recommendedName>
        <fullName evidence="8">Sulfatase N-terminal domain-containing protein</fullName>
    </recommendedName>
</protein>
<evidence type="ECO:0000256" key="2">
    <source>
        <dbReference type="ARBA" id="ARBA00008779"/>
    </source>
</evidence>
<dbReference type="GO" id="GO:0016787">
    <property type="term" value="F:hydrolase activity"/>
    <property type="evidence" value="ECO:0007669"/>
    <property type="project" value="UniProtKB-KW"/>
</dbReference>
<comment type="cofactor">
    <cofactor evidence="1">
        <name>Ca(2+)</name>
        <dbReference type="ChEBI" id="CHEBI:29108"/>
    </cofactor>
</comment>
<feature type="compositionally biased region" description="Basic residues" evidence="6">
    <location>
        <begin position="165"/>
        <end position="177"/>
    </location>
</feature>
<dbReference type="InterPro" id="IPR017850">
    <property type="entry name" value="Alkaline_phosphatase_core_sf"/>
</dbReference>
<reference evidence="9 10" key="1">
    <citation type="submission" date="2024-06" db="EMBL/GenBank/DDBJ databases">
        <authorList>
            <person name="Pan Q."/>
            <person name="Wen M."/>
            <person name="Jouanno E."/>
            <person name="Zahm M."/>
            <person name="Klopp C."/>
            <person name="Cabau C."/>
            <person name="Louis A."/>
            <person name="Berthelot C."/>
            <person name="Parey E."/>
            <person name="Roest Crollius H."/>
            <person name="Montfort J."/>
            <person name="Robinson-Rechavi M."/>
            <person name="Bouchez O."/>
            <person name="Lampietro C."/>
            <person name="Lopez Roques C."/>
            <person name="Donnadieu C."/>
            <person name="Postlethwait J."/>
            <person name="Bobe J."/>
            <person name="Verreycken H."/>
            <person name="Guiguen Y."/>
        </authorList>
    </citation>
    <scope>NUCLEOTIDE SEQUENCE [LARGE SCALE GENOMIC DNA]</scope>
    <source>
        <strain evidence="9">Up_M1</strain>
        <tissue evidence="9">Testis</tissue>
    </source>
</reference>
<evidence type="ECO:0000256" key="1">
    <source>
        <dbReference type="ARBA" id="ARBA00001913"/>
    </source>
</evidence>
<evidence type="ECO:0000313" key="9">
    <source>
        <dbReference type="EMBL" id="KAL1005497.1"/>
    </source>
</evidence>
<name>A0ABD0XCF5_UMBPY</name>
<gene>
    <name evidence="9" type="ORF">UPYG_G00059870</name>
</gene>
<keyword evidence="3 7" id="KW-0732">Signal</keyword>
<keyword evidence="4" id="KW-0378">Hydrolase</keyword>
<dbReference type="EMBL" id="JAGEUA010000002">
    <property type="protein sequence ID" value="KAL1005497.1"/>
    <property type="molecule type" value="Genomic_DNA"/>
</dbReference>
<dbReference type="Proteomes" id="UP001557470">
    <property type="component" value="Unassembled WGS sequence"/>
</dbReference>
<evidence type="ECO:0000256" key="7">
    <source>
        <dbReference type="SAM" id="SignalP"/>
    </source>
</evidence>
<comment type="caution">
    <text evidence="9">The sequence shown here is derived from an EMBL/GenBank/DDBJ whole genome shotgun (WGS) entry which is preliminary data.</text>
</comment>
<proteinExistence type="inferred from homology"/>